<protein>
    <submittedName>
        <fullName evidence="3">Hpt domain-containing protein</fullName>
    </submittedName>
</protein>
<dbReference type="RefSeq" id="WP_085097098.1">
    <property type="nucleotide sequence ID" value="NZ_FWZU01000001.1"/>
</dbReference>
<proteinExistence type="predicted"/>
<dbReference type="Pfam" id="PF01627">
    <property type="entry name" value="Hpt"/>
    <property type="match status" value="1"/>
</dbReference>
<dbReference type="Proteomes" id="UP000192906">
    <property type="component" value="Unassembled WGS sequence"/>
</dbReference>
<gene>
    <name evidence="3" type="ORF">SAMN06295933_0225</name>
</gene>
<dbReference type="Gene3D" id="1.20.120.160">
    <property type="entry name" value="HPT domain"/>
    <property type="match status" value="1"/>
</dbReference>
<dbReference type="PROSITE" id="PS50894">
    <property type="entry name" value="HPT"/>
    <property type="match status" value="1"/>
</dbReference>
<dbReference type="GO" id="GO:0004672">
    <property type="term" value="F:protein kinase activity"/>
    <property type="evidence" value="ECO:0007669"/>
    <property type="project" value="UniProtKB-ARBA"/>
</dbReference>
<dbReference type="OrthoDB" id="5458963at2"/>
<evidence type="ECO:0000256" key="1">
    <source>
        <dbReference type="PROSITE-ProRule" id="PRU00110"/>
    </source>
</evidence>
<evidence type="ECO:0000313" key="4">
    <source>
        <dbReference type="Proteomes" id="UP000192906"/>
    </source>
</evidence>
<feature type="domain" description="HPt" evidence="2">
    <location>
        <begin position="20"/>
        <end position="112"/>
    </location>
</feature>
<accession>A0A1X7C2S5</accession>
<name>A0A1X7C2S5_9BACT</name>
<dbReference type="InterPro" id="IPR008207">
    <property type="entry name" value="Sig_transdc_His_kin_Hpt_dom"/>
</dbReference>
<evidence type="ECO:0000313" key="3">
    <source>
        <dbReference type="EMBL" id="SME88948.1"/>
    </source>
</evidence>
<sequence length="112" mass="12722">MSCDQLLIAREFLSKELNLQSENLDDFMKEIVDSLHLQLDSLDEAIDDGDFESIIVHAHTLKESLGNLGLIEMSMLADCIEKDAKGTAPVYLGCHFMWLRKELLCLFQNGLY</sequence>
<keyword evidence="4" id="KW-1185">Reference proteome</keyword>
<dbReference type="GO" id="GO:0000160">
    <property type="term" value="P:phosphorelay signal transduction system"/>
    <property type="evidence" value="ECO:0007669"/>
    <property type="project" value="InterPro"/>
</dbReference>
<organism evidence="3 4">
    <name type="scientific">Desulfovibrio gilichinskyi</name>
    <dbReference type="NCBI Taxonomy" id="1519643"/>
    <lineage>
        <taxon>Bacteria</taxon>
        <taxon>Pseudomonadati</taxon>
        <taxon>Thermodesulfobacteriota</taxon>
        <taxon>Desulfovibrionia</taxon>
        <taxon>Desulfovibrionales</taxon>
        <taxon>Desulfovibrionaceae</taxon>
        <taxon>Desulfovibrio</taxon>
    </lineage>
</organism>
<dbReference type="EMBL" id="FWZU01000001">
    <property type="protein sequence ID" value="SME88948.1"/>
    <property type="molecule type" value="Genomic_DNA"/>
</dbReference>
<reference evidence="4" key="1">
    <citation type="submission" date="2017-04" db="EMBL/GenBank/DDBJ databases">
        <authorList>
            <person name="Varghese N."/>
            <person name="Submissions S."/>
        </authorList>
    </citation>
    <scope>NUCLEOTIDE SEQUENCE [LARGE SCALE GENOMIC DNA]</scope>
    <source>
        <strain evidence="4">K3S</strain>
    </source>
</reference>
<dbReference type="AlphaFoldDB" id="A0A1X7C2S5"/>
<feature type="modified residue" description="Phosphohistidine" evidence="1">
    <location>
        <position position="59"/>
    </location>
</feature>
<dbReference type="InterPro" id="IPR036641">
    <property type="entry name" value="HPT_dom_sf"/>
</dbReference>
<evidence type="ECO:0000259" key="2">
    <source>
        <dbReference type="PROSITE" id="PS50894"/>
    </source>
</evidence>
<keyword evidence="1" id="KW-0597">Phosphoprotein</keyword>
<dbReference type="SUPFAM" id="SSF47226">
    <property type="entry name" value="Histidine-containing phosphotransfer domain, HPT domain"/>
    <property type="match status" value="1"/>
</dbReference>